<protein>
    <recommendedName>
        <fullName evidence="17">CFEM domain-containing protein</fullName>
    </recommendedName>
</protein>
<keyword evidence="6 15" id="KW-0349">Heme</keyword>
<dbReference type="GeneID" id="62157470"/>
<evidence type="ECO:0000256" key="16">
    <source>
        <dbReference type="SAM" id="SignalP"/>
    </source>
</evidence>
<evidence type="ECO:0000256" key="6">
    <source>
        <dbReference type="ARBA" id="ARBA00022617"/>
    </source>
</evidence>
<keyword evidence="9 16" id="KW-0732">Signal</keyword>
<dbReference type="Proteomes" id="UP000781932">
    <property type="component" value="Unassembled WGS sequence"/>
</dbReference>
<keyword evidence="10 15" id="KW-0408">Iron</keyword>
<proteinExistence type="inferred from homology"/>
<dbReference type="GO" id="GO:0098552">
    <property type="term" value="C:side of membrane"/>
    <property type="evidence" value="ECO:0007669"/>
    <property type="project" value="UniProtKB-KW"/>
</dbReference>
<keyword evidence="4" id="KW-1003">Cell membrane</keyword>
<dbReference type="EMBL" id="JAATWM020000004">
    <property type="protein sequence ID" value="KAF9880635.1"/>
    <property type="molecule type" value="Genomic_DNA"/>
</dbReference>
<comment type="similarity">
    <text evidence="3">Belongs to the RBT5 family.</text>
</comment>
<evidence type="ECO:0000256" key="7">
    <source>
        <dbReference type="ARBA" id="ARBA00022622"/>
    </source>
</evidence>
<evidence type="ECO:0000256" key="11">
    <source>
        <dbReference type="ARBA" id="ARBA00023136"/>
    </source>
</evidence>
<dbReference type="PANTHER" id="PTHR37928:SF2">
    <property type="entry name" value="GPI ANCHORED CFEM DOMAIN PROTEIN (AFU_ORTHOLOGUE AFUA_6G10580)"/>
    <property type="match status" value="1"/>
</dbReference>
<keyword evidence="5" id="KW-0964">Secreted</keyword>
<keyword evidence="8 15" id="KW-0479">Metal-binding</keyword>
<evidence type="ECO:0000256" key="10">
    <source>
        <dbReference type="ARBA" id="ARBA00023004"/>
    </source>
</evidence>
<dbReference type="InterPro" id="IPR051735">
    <property type="entry name" value="CFEM_domain"/>
</dbReference>
<comment type="caution">
    <text evidence="15">Lacks conserved residue(s) required for the propagation of feature annotation.</text>
</comment>
<keyword evidence="13" id="KW-0325">Glycoprotein</keyword>
<feature type="binding site" description="axial binding residue" evidence="15">
    <location>
        <position position="47"/>
    </location>
    <ligand>
        <name>heme</name>
        <dbReference type="ChEBI" id="CHEBI:30413"/>
    </ligand>
    <ligandPart>
        <name>Fe</name>
        <dbReference type="ChEBI" id="CHEBI:18248"/>
    </ligandPart>
</feature>
<gene>
    <name evidence="18" type="ORF">CkaCkLH20_01677</name>
</gene>
<reference evidence="18" key="2">
    <citation type="submission" date="2020-11" db="EMBL/GenBank/DDBJ databases">
        <title>Whole genome sequencing of Colletotrichum sp.</title>
        <authorList>
            <person name="Li H."/>
        </authorList>
    </citation>
    <scope>NUCLEOTIDE SEQUENCE</scope>
    <source>
        <strain evidence="18">CkLH20</strain>
    </source>
</reference>
<evidence type="ECO:0000256" key="5">
    <source>
        <dbReference type="ARBA" id="ARBA00022525"/>
    </source>
</evidence>
<sequence length="152" mass="14891">MKSTIITVFLAAFAAAKTVDELVQDIPTCAVTCIRDAAQSVNCDISDFACSCNKQDQLTPSVVGCLSKSSCSADDQTKVLLTAQQICAQVATGGTATGSVTGAAVGTSGTTMNPTMTSSGAAAAATTSPAAAPRVQAAGWAGALALVAAAAL</sequence>
<dbReference type="PROSITE" id="PS52012">
    <property type="entry name" value="CFEM"/>
    <property type="match status" value="1"/>
</dbReference>
<organism evidence="18 19">
    <name type="scientific">Colletotrichum karsti</name>
    <dbReference type="NCBI Taxonomy" id="1095194"/>
    <lineage>
        <taxon>Eukaryota</taxon>
        <taxon>Fungi</taxon>
        <taxon>Dikarya</taxon>
        <taxon>Ascomycota</taxon>
        <taxon>Pezizomycotina</taxon>
        <taxon>Sordariomycetes</taxon>
        <taxon>Hypocreomycetidae</taxon>
        <taxon>Glomerellales</taxon>
        <taxon>Glomerellaceae</taxon>
        <taxon>Colletotrichum</taxon>
        <taxon>Colletotrichum boninense species complex</taxon>
    </lineage>
</organism>
<dbReference type="GO" id="GO:0046872">
    <property type="term" value="F:metal ion binding"/>
    <property type="evidence" value="ECO:0007669"/>
    <property type="project" value="UniProtKB-UniRule"/>
</dbReference>
<evidence type="ECO:0000313" key="18">
    <source>
        <dbReference type="EMBL" id="KAF9880635.1"/>
    </source>
</evidence>
<evidence type="ECO:0000256" key="14">
    <source>
        <dbReference type="ARBA" id="ARBA00023288"/>
    </source>
</evidence>
<feature type="domain" description="CFEM" evidence="17">
    <location>
        <begin position="1"/>
        <end position="111"/>
    </location>
</feature>
<evidence type="ECO:0000256" key="2">
    <source>
        <dbReference type="ARBA" id="ARBA00004613"/>
    </source>
</evidence>
<keyword evidence="11" id="KW-0472">Membrane</keyword>
<dbReference type="SMART" id="SM00747">
    <property type="entry name" value="CFEM"/>
    <property type="match status" value="1"/>
</dbReference>
<evidence type="ECO:0000256" key="8">
    <source>
        <dbReference type="ARBA" id="ARBA00022723"/>
    </source>
</evidence>
<dbReference type="GO" id="GO:0005576">
    <property type="term" value="C:extracellular region"/>
    <property type="evidence" value="ECO:0007669"/>
    <property type="project" value="UniProtKB-SubCell"/>
</dbReference>
<evidence type="ECO:0000256" key="4">
    <source>
        <dbReference type="ARBA" id="ARBA00022475"/>
    </source>
</evidence>
<evidence type="ECO:0000313" key="19">
    <source>
        <dbReference type="Proteomes" id="UP000781932"/>
    </source>
</evidence>
<evidence type="ECO:0000256" key="9">
    <source>
        <dbReference type="ARBA" id="ARBA00022729"/>
    </source>
</evidence>
<evidence type="ECO:0000259" key="17">
    <source>
        <dbReference type="PROSITE" id="PS52012"/>
    </source>
</evidence>
<keyword evidence="12 15" id="KW-1015">Disulfide bond</keyword>
<keyword evidence="7" id="KW-0336">GPI-anchor</keyword>
<accession>A0A9P6LPB2</accession>
<dbReference type="RefSeq" id="XP_038750096.1">
    <property type="nucleotide sequence ID" value="XM_038884396.1"/>
</dbReference>
<dbReference type="Pfam" id="PF05730">
    <property type="entry name" value="CFEM"/>
    <property type="match status" value="1"/>
</dbReference>
<comment type="caution">
    <text evidence="18">The sequence shown here is derived from an EMBL/GenBank/DDBJ whole genome shotgun (WGS) entry which is preliminary data.</text>
</comment>
<evidence type="ECO:0000256" key="15">
    <source>
        <dbReference type="PROSITE-ProRule" id="PRU01356"/>
    </source>
</evidence>
<dbReference type="OrthoDB" id="3767534at2759"/>
<dbReference type="InterPro" id="IPR008427">
    <property type="entry name" value="Extracellular_membr_CFEM_dom"/>
</dbReference>
<comment type="subcellular location">
    <subcellularLocation>
        <location evidence="1">Cell membrane</location>
        <topology evidence="1">Lipid-anchor</topology>
        <topology evidence="1">GPI-anchor</topology>
    </subcellularLocation>
    <subcellularLocation>
        <location evidence="2">Secreted</location>
    </subcellularLocation>
</comment>
<reference evidence="18" key="1">
    <citation type="submission" date="2020-03" db="EMBL/GenBank/DDBJ databases">
        <authorList>
            <person name="He L."/>
        </authorList>
    </citation>
    <scope>NUCLEOTIDE SEQUENCE</scope>
    <source>
        <strain evidence="18">CkLH20</strain>
    </source>
</reference>
<keyword evidence="19" id="KW-1185">Reference proteome</keyword>
<feature type="chain" id="PRO_5040422465" description="CFEM domain-containing protein" evidence="16">
    <location>
        <begin position="17"/>
        <end position="152"/>
    </location>
</feature>
<dbReference type="GO" id="GO:0005886">
    <property type="term" value="C:plasma membrane"/>
    <property type="evidence" value="ECO:0007669"/>
    <property type="project" value="UniProtKB-SubCell"/>
</dbReference>
<dbReference type="PANTHER" id="PTHR37928">
    <property type="entry name" value="CFEM DOMAIN PROTEIN (AFU_ORTHOLOGUE AFUA_6G14090)"/>
    <property type="match status" value="1"/>
</dbReference>
<evidence type="ECO:0000256" key="13">
    <source>
        <dbReference type="ARBA" id="ARBA00023180"/>
    </source>
</evidence>
<feature type="signal peptide" evidence="16">
    <location>
        <begin position="1"/>
        <end position="16"/>
    </location>
</feature>
<keyword evidence="14" id="KW-0449">Lipoprotein</keyword>
<evidence type="ECO:0000256" key="12">
    <source>
        <dbReference type="ARBA" id="ARBA00023157"/>
    </source>
</evidence>
<feature type="disulfide bond" evidence="15">
    <location>
        <begin position="43"/>
        <end position="50"/>
    </location>
</feature>
<evidence type="ECO:0000256" key="1">
    <source>
        <dbReference type="ARBA" id="ARBA00004609"/>
    </source>
</evidence>
<evidence type="ECO:0000256" key="3">
    <source>
        <dbReference type="ARBA" id="ARBA00010031"/>
    </source>
</evidence>
<dbReference type="AlphaFoldDB" id="A0A9P6LPB2"/>
<name>A0A9P6LPB2_9PEZI</name>